<dbReference type="Proteomes" id="UP000855421">
    <property type="component" value="Unassembled WGS sequence"/>
</dbReference>
<dbReference type="AlphaFoldDB" id="A0A2X3CEC6"/>
<sequence length="107" mass="12176">MSLLKKKLDLIIDGEEYVLMFDMKSIAVYQEITQVSFSEGFFKLQLLDDEAAINFIASTLRKSENPNEPLGKEFIEEGNLLFALTVLRNSVIEYVNMSLPEVKPGKK</sequence>
<protein>
    <submittedName>
        <fullName evidence="2">Uncharacterized protein</fullName>
    </submittedName>
</protein>
<name>A0A2X3CEC6_CLOPF</name>
<evidence type="ECO:0000313" key="2">
    <source>
        <dbReference type="EMBL" id="SQC06695.1"/>
    </source>
</evidence>
<reference evidence="2 3" key="2">
    <citation type="submission" date="2018-06" db="EMBL/GenBank/DDBJ databases">
        <authorList>
            <consortium name="Pathogen Informatics"/>
            <person name="Doyle S."/>
        </authorList>
    </citation>
    <scope>NUCLEOTIDE SEQUENCE [LARGE SCALE GENOMIC DNA]</scope>
    <source>
        <strain evidence="2 3">NCTC8081</strain>
    </source>
</reference>
<evidence type="ECO:0000313" key="1">
    <source>
        <dbReference type="EMBL" id="HAT4299896.1"/>
    </source>
</evidence>
<dbReference type="RefSeq" id="WP_110003106.1">
    <property type="nucleotide sequence ID" value="NZ_CABPRN010000001.1"/>
</dbReference>
<evidence type="ECO:0000313" key="3">
    <source>
        <dbReference type="Proteomes" id="UP000250234"/>
    </source>
</evidence>
<accession>A0A2X3CEC6</accession>
<gene>
    <name evidence="1" type="ORF">I9063_003320</name>
    <name evidence="2" type="ORF">NCTC8081_00808</name>
</gene>
<dbReference type="EMBL" id="UAWO01000002">
    <property type="protein sequence ID" value="SQC06695.1"/>
    <property type="molecule type" value="Genomic_DNA"/>
</dbReference>
<reference evidence="1" key="3">
    <citation type="submission" date="2020-07" db="EMBL/GenBank/DDBJ databases">
        <authorList>
            <consortium name="NCBI Pathogen Detection Project"/>
        </authorList>
    </citation>
    <scope>NUCLEOTIDE SEQUENCE</scope>
    <source>
        <strain evidence="1">C25</strain>
    </source>
</reference>
<dbReference type="EMBL" id="DACTBT010000059">
    <property type="protein sequence ID" value="HAT4299896.1"/>
    <property type="molecule type" value="Genomic_DNA"/>
</dbReference>
<organism evidence="2 3">
    <name type="scientific">Clostridium perfringens</name>
    <dbReference type="NCBI Taxonomy" id="1502"/>
    <lineage>
        <taxon>Bacteria</taxon>
        <taxon>Bacillati</taxon>
        <taxon>Bacillota</taxon>
        <taxon>Clostridia</taxon>
        <taxon>Eubacteriales</taxon>
        <taxon>Clostridiaceae</taxon>
        <taxon>Clostridium</taxon>
    </lineage>
</organism>
<reference evidence="1" key="1">
    <citation type="journal article" date="2018" name="Genome Biol.">
        <title>SKESA: strategic k-mer extension for scrupulous assemblies.</title>
        <authorList>
            <person name="Souvorov A."/>
            <person name="Agarwala R."/>
            <person name="Lipman D.J."/>
        </authorList>
    </citation>
    <scope>NUCLEOTIDE SEQUENCE</scope>
    <source>
        <strain evidence="1">C25</strain>
    </source>
</reference>
<dbReference type="Proteomes" id="UP000250234">
    <property type="component" value="Unassembled WGS sequence"/>
</dbReference>
<proteinExistence type="predicted"/>